<reference evidence="1 2" key="1">
    <citation type="submission" date="2019-03" db="EMBL/GenBank/DDBJ databases">
        <title>Genomic Encyclopedia of Archaeal and Bacterial Type Strains, Phase II (KMG-II): from individual species to whole genera.</title>
        <authorList>
            <person name="Goeker M."/>
        </authorList>
    </citation>
    <scope>NUCLEOTIDE SEQUENCE [LARGE SCALE GENOMIC DNA]</scope>
    <source>
        <strain evidence="1 2">DSM 26433</strain>
    </source>
</reference>
<dbReference type="OrthoDB" id="7840740at2"/>
<gene>
    <name evidence="1" type="ORF">BXY66_2930</name>
</gene>
<keyword evidence="2" id="KW-1185">Reference proteome</keyword>
<dbReference type="SUPFAM" id="SSF53474">
    <property type="entry name" value="alpha/beta-Hydrolases"/>
    <property type="match status" value="1"/>
</dbReference>
<evidence type="ECO:0000313" key="2">
    <source>
        <dbReference type="Proteomes" id="UP000295673"/>
    </source>
</evidence>
<name>A0A4R1N4T3_9RHOB</name>
<sequence>MKDTTAHIQRERVLLKSGDVEVRLYPGTGPDTVVSFFAQNPKSDAALPNRESFVNAASNNGTRSVITILDLQWTWLSAQGVRASIVEAIEEAFEDLPRGLWVGVGNSSGASILLSMCGDLKLDAAFAIAPQIDLGPVFEAFDPRQSDWRGWLPENADVPNPLEAFSTDTQLVILHGLRGPDSAHAALCPQTERCAHFLFPDLEHNLASRMQPRGLKQRILNRLFENDMGAVHRIIVASGAIRRGETVFMPPENGWQERQKFLERTAPENEGHTVETV</sequence>
<comment type="caution">
    <text evidence="1">The sequence shown here is derived from an EMBL/GenBank/DDBJ whole genome shotgun (WGS) entry which is preliminary data.</text>
</comment>
<protein>
    <submittedName>
        <fullName evidence="1">Uncharacterized protein</fullName>
    </submittedName>
</protein>
<dbReference type="RefSeq" id="WP_132861044.1">
    <property type="nucleotide sequence ID" value="NZ_SMGR01000002.1"/>
</dbReference>
<accession>A0A4R1N4T3</accession>
<evidence type="ECO:0000313" key="1">
    <source>
        <dbReference type="EMBL" id="TCL01615.1"/>
    </source>
</evidence>
<dbReference type="AlphaFoldDB" id="A0A4R1N4T3"/>
<organism evidence="1 2">
    <name type="scientific">Shimia isoporae</name>
    <dbReference type="NCBI Taxonomy" id="647720"/>
    <lineage>
        <taxon>Bacteria</taxon>
        <taxon>Pseudomonadati</taxon>
        <taxon>Pseudomonadota</taxon>
        <taxon>Alphaproteobacteria</taxon>
        <taxon>Rhodobacterales</taxon>
        <taxon>Roseobacteraceae</taxon>
    </lineage>
</organism>
<dbReference type="InterPro" id="IPR029058">
    <property type="entry name" value="AB_hydrolase_fold"/>
</dbReference>
<dbReference type="Proteomes" id="UP000295673">
    <property type="component" value="Unassembled WGS sequence"/>
</dbReference>
<dbReference type="EMBL" id="SMGR01000002">
    <property type="protein sequence ID" value="TCL01615.1"/>
    <property type="molecule type" value="Genomic_DNA"/>
</dbReference>
<proteinExistence type="predicted"/>